<protein>
    <recommendedName>
        <fullName evidence="5 9">Alpha-acetolactate decarboxylase</fullName>
        <ecNumber evidence="4 9">4.1.1.5</ecNumber>
    </recommendedName>
</protein>
<dbReference type="Pfam" id="PF03306">
    <property type="entry name" value="AAL_decarboxy"/>
    <property type="match status" value="1"/>
</dbReference>
<evidence type="ECO:0000256" key="8">
    <source>
        <dbReference type="ARBA" id="ARBA00023239"/>
    </source>
</evidence>
<dbReference type="EC" id="4.1.1.5" evidence="4 9"/>
<dbReference type="SUPFAM" id="SSF117856">
    <property type="entry name" value="AF0104/ALDC/Ptd012-like"/>
    <property type="match status" value="1"/>
</dbReference>
<comment type="similarity">
    <text evidence="3 9">Belongs to the alpha-acetolactate decarboxylase family.</text>
</comment>
<sequence>MNEATLYQHGTLALLVPGLLTGTLTMKELLAHGDTGIGTGEGLDGELIILDGKPYQVNSRGEVNVVPESFTLPFANSHFAAYQPLMTVENATKEELHDQVLGLTHNANTFFSILVTGTFTDVKTRAVAKSERPFKSLAETAKQQSIFTRDKVEGTLLGYYSPQVFDGVAVGGYHDHFLSAAHDFGGHLLDFGTVTGDVQVQTFSTLEQHLPVDDQAYCEHDFAKDDIQGAIHEAEG</sequence>
<name>A0A0R1GYF0_9LACO</name>
<dbReference type="RefSeq" id="WP_020089151.1">
    <property type="nucleotide sequence ID" value="NZ_AZCZ01000014.1"/>
</dbReference>
<gene>
    <name evidence="10" type="ORF">FD07_GL000365</name>
</gene>
<comment type="catalytic activity">
    <reaction evidence="1 9">
        <text>(2S)-2-acetolactate + H(+) = (R)-acetoin + CO2</text>
        <dbReference type="Rhea" id="RHEA:21580"/>
        <dbReference type="ChEBI" id="CHEBI:15378"/>
        <dbReference type="ChEBI" id="CHEBI:15686"/>
        <dbReference type="ChEBI" id="CHEBI:16526"/>
        <dbReference type="ChEBI" id="CHEBI:58476"/>
        <dbReference type="EC" id="4.1.1.5"/>
    </reaction>
</comment>
<dbReference type="UniPathway" id="UPA00626">
    <property type="reaction ID" value="UER00678"/>
</dbReference>
<dbReference type="Proteomes" id="UP000051176">
    <property type="component" value="Unassembled WGS sequence"/>
</dbReference>
<evidence type="ECO:0000256" key="7">
    <source>
        <dbReference type="ARBA" id="ARBA00023061"/>
    </source>
</evidence>
<dbReference type="PIRSF" id="PIRSF001332">
    <property type="entry name" value="Acetolac_decarb"/>
    <property type="match status" value="1"/>
</dbReference>
<dbReference type="GO" id="GO:0045151">
    <property type="term" value="P:acetoin biosynthetic process"/>
    <property type="evidence" value="ECO:0007669"/>
    <property type="project" value="UniProtKB-UniRule"/>
</dbReference>
<evidence type="ECO:0000256" key="4">
    <source>
        <dbReference type="ARBA" id="ARBA00013204"/>
    </source>
</evidence>
<dbReference type="CDD" id="cd17299">
    <property type="entry name" value="acetolactate_decarboxylase"/>
    <property type="match status" value="1"/>
</dbReference>
<evidence type="ECO:0000313" key="11">
    <source>
        <dbReference type="Proteomes" id="UP000051176"/>
    </source>
</evidence>
<proteinExistence type="inferred from homology"/>
<evidence type="ECO:0000256" key="2">
    <source>
        <dbReference type="ARBA" id="ARBA00005170"/>
    </source>
</evidence>
<dbReference type="eggNOG" id="COG3527">
    <property type="taxonomic scope" value="Bacteria"/>
</dbReference>
<keyword evidence="8 9" id="KW-0456">Lyase</keyword>
<evidence type="ECO:0000256" key="6">
    <source>
        <dbReference type="ARBA" id="ARBA00022793"/>
    </source>
</evidence>
<keyword evidence="6 9" id="KW-0210">Decarboxylase</keyword>
<comment type="caution">
    <text evidence="10">The sequence shown here is derived from an EMBL/GenBank/DDBJ whole genome shotgun (WGS) entry which is preliminary data.</text>
</comment>
<evidence type="ECO:0000256" key="1">
    <source>
        <dbReference type="ARBA" id="ARBA00001784"/>
    </source>
</evidence>
<evidence type="ECO:0000313" key="10">
    <source>
        <dbReference type="EMBL" id="KRK36947.1"/>
    </source>
</evidence>
<dbReference type="GO" id="GO:0047605">
    <property type="term" value="F:acetolactate decarboxylase activity"/>
    <property type="evidence" value="ECO:0007669"/>
    <property type="project" value="UniProtKB-UniRule"/>
</dbReference>
<evidence type="ECO:0000256" key="5">
    <source>
        <dbReference type="ARBA" id="ARBA00020164"/>
    </source>
</evidence>
<dbReference type="Gene3D" id="3.30.1330.80">
    <property type="entry name" value="Hypothetical protein, similar to alpha- acetolactate decarboxylase, domain 2"/>
    <property type="match status" value="2"/>
</dbReference>
<dbReference type="OrthoDB" id="8612680at2"/>
<keyword evidence="7 9" id="KW-0005">Acetoin biosynthesis</keyword>
<organism evidence="10 11">
    <name type="scientific">Levilactobacillus parabrevis ATCC 53295</name>
    <dbReference type="NCBI Taxonomy" id="1267003"/>
    <lineage>
        <taxon>Bacteria</taxon>
        <taxon>Bacillati</taxon>
        <taxon>Bacillota</taxon>
        <taxon>Bacilli</taxon>
        <taxon>Lactobacillales</taxon>
        <taxon>Lactobacillaceae</taxon>
        <taxon>Levilactobacillus</taxon>
    </lineage>
</organism>
<keyword evidence="11" id="KW-1185">Reference proteome</keyword>
<reference evidence="10 11" key="1">
    <citation type="journal article" date="2015" name="Genome Announc.">
        <title>Expanding the biotechnology potential of lactobacilli through comparative genomics of 213 strains and associated genera.</title>
        <authorList>
            <person name="Sun Z."/>
            <person name="Harris H.M."/>
            <person name="McCann A."/>
            <person name="Guo C."/>
            <person name="Argimon S."/>
            <person name="Zhang W."/>
            <person name="Yang X."/>
            <person name="Jeffery I.B."/>
            <person name="Cooney J.C."/>
            <person name="Kagawa T.F."/>
            <person name="Liu W."/>
            <person name="Song Y."/>
            <person name="Salvetti E."/>
            <person name="Wrobel A."/>
            <person name="Rasinkangas P."/>
            <person name="Parkhill J."/>
            <person name="Rea M.C."/>
            <person name="O'Sullivan O."/>
            <person name="Ritari J."/>
            <person name="Douillard F.P."/>
            <person name="Paul Ross R."/>
            <person name="Yang R."/>
            <person name="Briner A.E."/>
            <person name="Felis G.E."/>
            <person name="de Vos W.M."/>
            <person name="Barrangou R."/>
            <person name="Klaenhammer T.R."/>
            <person name="Caufield P.W."/>
            <person name="Cui Y."/>
            <person name="Zhang H."/>
            <person name="O'Toole P.W."/>
        </authorList>
    </citation>
    <scope>NUCLEOTIDE SEQUENCE [LARGE SCALE GENOMIC DNA]</scope>
    <source>
        <strain evidence="10 11">ATCC 53295</strain>
    </source>
</reference>
<dbReference type="NCBIfam" id="TIGR01252">
    <property type="entry name" value="acetolac_decarb"/>
    <property type="match status" value="1"/>
</dbReference>
<dbReference type="STRING" id="357278.IV61_GL000455"/>
<dbReference type="GeneID" id="97415445"/>
<evidence type="ECO:0000256" key="3">
    <source>
        <dbReference type="ARBA" id="ARBA00007106"/>
    </source>
</evidence>
<accession>A0A0R1GYF0</accession>
<evidence type="ECO:0000256" key="9">
    <source>
        <dbReference type="PIRNR" id="PIRNR001332"/>
    </source>
</evidence>
<dbReference type="AlphaFoldDB" id="A0A0R1GYF0"/>
<dbReference type="PANTHER" id="PTHR35524">
    <property type="entry name" value="ALPHA-ACETOLACTATE DECARBOXYLASE"/>
    <property type="match status" value="1"/>
</dbReference>
<dbReference type="InterPro" id="IPR005128">
    <property type="entry name" value="Acetolactate_a_deCO2ase"/>
</dbReference>
<comment type="pathway">
    <text evidence="2 9">Polyol metabolism; (R,R)-butane-2,3-diol biosynthesis; (R,R)-butane-2,3-diol from pyruvate: step 2/3.</text>
</comment>
<dbReference type="PATRIC" id="fig|1267003.4.peg.399"/>
<dbReference type="EMBL" id="AZCZ01000014">
    <property type="protein sequence ID" value="KRK36947.1"/>
    <property type="molecule type" value="Genomic_DNA"/>
</dbReference>
<dbReference type="PANTHER" id="PTHR35524:SF1">
    <property type="entry name" value="ALPHA-ACETOLACTATE DECARBOXYLASE"/>
    <property type="match status" value="1"/>
</dbReference>